<evidence type="ECO:0000313" key="2">
    <source>
        <dbReference type="Proteomes" id="UP000042738"/>
    </source>
</evidence>
<proteinExistence type="predicted"/>
<name>A0A7D5SRY7_9GAMM</name>
<sequence length="96" mass="10723">MQASDFDNNANTSLISAMVRAESVILSLTARGITVQSIMFHGGKPVIRINRHAYCEYMTRTGKASYLQFGHGRQGDFKQGVFVQDGCRIIWSESLH</sequence>
<evidence type="ECO:0000313" key="1">
    <source>
        <dbReference type="EMBL" id="QLH62000.1"/>
    </source>
</evidence>
<dbReference type="EMBL" id="CP050855">
    <property type="protein sequence ID" value="QLH62000.1"/>
    <property type="molecule type" value="Genomic_DNA"/>
</dbReference>
<dbReference type="AlphaFoldDB" id="A0A7D5SRY7"/>
<dbReference type="RefSeq" id="WP_082026896.1">
    <property type="nucleotide sequence ID" value="NZ_CAXKXZ010000078.1"/>
</dbReference>
<accession>A0A7D5SRY7</accession>
<gene>
    <name evidence="1" type="ORF">SYMBAF_02285</name>
</gene>
<organism evidence="1 2">
    <name type="scientific">Serratia symbiotica</name>
    <dbReference type="NCBI Taxonomy" id="138074"/>
    <lineage>
        <taxon>Bacteria</taxon>
        <taxon>Pseudomonadati</taxon>
        <taxon>Pseudomonadota</taxon>
        <taxon>Gammaproteobacteria</taxon>
        <taxon>Enterobacterales</taxon>
        <taxon>Yersiniaceae</taxon>
        <taxon>Serratia</taxon>
    </lineage>
</organism>
<reference evidence="1 2" key="1">
    <citation type="journal article" date="2014" name="Genome Announc.">
        <title>Whole-Genome Sequence of Serratia symbiotica Strain CWBI-2.3T, a Free-Living Symbiont of the Black Bean Aphid Aphis fabae.</title>
        <authorList>
            <person name="Foray V."/>
            <person name="Grigorescu A.S."/>
            <person name="Sabri A."/>
            <person name="Haubruge E."/>
            <person name="Lognay G."/>
            <person name="Francis F."/>
            <person name="Fauconnier M.L."/>
            <person name="Hance T."/>
            <person name="Thonart P."/>
        </authorList>
    </citation>
    <scope>NUCLEOTIDE SEQUENCE [LARGE SCALE GENOMIC DNA]</scope>
    <source>
        <strain evidence="1">CWBI-2.3</strain>
    </source>
</reference>
<dbReference type="GeneID" id="93735353"/>
<protein>
    <submittedName>
        <fullName evidence="1">Uncharacterized protein</fullName>
    </submittedName>
</protein>
<dbReference type="Proteomes" id="UP000042738">
    <property type="component" value="Chromosome"/>
</dbReference>